<name>A0ACC6P3F0_9BURK</name>
<reference evidence="1" key="1">
    <citation type="submission" date="2023-10" db="EMBL/GenBank/DDBJ databases">
        <title>Amphibacter perezi, gen. nov., sp. nov. a novel taxa of the family Comamonadaceae, class Betaproteobacteria isolated from the skin microbiota of Pelophylax perezi from different populations.</title>
        <authorList>
            <person name="Costa S."/>
            <person name="Proenca D.N."/>
            <person name="Lopes I."/>
            <person name="Morais P.V."/>
        </authorList>
    </citation>
    <scope>NUCLEOTIDE SEQUENCE</scope>
    <source>
        <strain evidence="1">SL12-8</strain>
    </source>
</reference>
<keyword evidence="1" id="KW-0808">Transferase</keyword>
<sequence length="153" mass="17379">MNALNTKIPPPIVALLLALLMGWLAGWATGFFVLPHWTAWLAVPVLCVGLVFDVFGIIQFIRNKTTINPLSPQKSSVLVTHGIYRITRNPMYVGMALTLTAWALYLQSIPALIGPVIFASYITRFQIKPEEDHLLQIFGEPYRNYLQEVRRWL</sequence>
<gene>
    <name evidence="1" type="ORF">RV045_10000</name>
</gene>
<organism evidence="1 2">
    <name type="scientific">Amphibiibacter pelophylacis</name>
    <dbReference type="NCBI Taxonomy" id="1799477"/>
    <lineage>
        <taxon>Bacteria</taxon>
        <taxon>Pseudomonadati</taxon>
        <taxon>Pseudomonadota</taxon>
        <taxon>Betaproteobacteria</taxon>
        <taxon>Burkholderiales</taxon>
        <taxon>Sphaerotilaceae</taxon>
        <taxon>Amphibiibacter</taxon>
    </lineage>
</organism>
<dbReference type="EC" id="2.1.1.334" evidence="1"/>
<dbReference type="EMBL" id="JAWDIE010000014">
    <property type="protein sequence ID" value="MEJ7138753.1"/>
    <property type="molecule type" value="Genomic_DNA"/>
</dbReference>
<proteinExistence type="predicted"/>
<protein>
    <submittedName>
        <fullName evidence="1">Isoprenylcysteine carboxylmethyltransferase family protein</fullName>
        <ecNumber evidence="1">2.1.1.100</ecNumber>
        <ecNumber evidence="1">2.1.1.334</ecNumber>
    </submittedName>
</protein>
<accession>A0ACC6P3F0</accession>
<comment type="caution">
    <text evidence="1">The sequence shown here is derived from an EMBL/GenBank/DDBJ whole genome shotgun (WGS) entry which is preliminary data.</text>
</comment>
<evidence type="ECO:0000313" key="1">
    <source>
        <dbReference type="EMBL" id="MEJ7138753.1"/>
    </source>
</evidence>
<keyword evidence="2" id="KW-1185">Reference proteome</keyword>
<dbReference type="Proteomes" id="UP001364695">
    <property type="component" value="Unassembled WGS sequence"/>
</dbReference>
<evidence type="ECO:0000313" key="2">
    <source>
        <dbReference type="Proteomes" id="UP001364695"/>
    </source>
</evidence>
<dbReference type="EC" id="2.1.1.100" evidence="1"/>
<keyword evidence="1" id="KW-0489">Methyltransferase</keyword>